<organism evidence="4 5">
    <name type="scientific">Aspergillus puulaauensis</name>
    <dbReference type="NCBI Taxonomy" id="1220207"/>
    <lineage>
        <taxon>Eukaryota</taxon>
        <taxon>Fungi</taxon>
        <taxon>Dikarya</taxon>
        <taxon>Ascomycota</taxon>
        <taxon>Pezizomycotina</taxon>
        <taxon>Eurotiomycetes</taxon>
        <taxon>Eurotiomycetidae</taxon>
        <taxon>Eurotiales</taxon>
        <taxon>Aspergillaceae</taxon>
        <taxon>Aspergillus</taxon>
    </lineage>
</organism>
<keyword evidence="2" id="KW-0812">Transmembrane</keyword>
<feature type="transmembrane region" description="Helical" evidence="2">
    <location>
        <begin position="174"/>
        <end position="197"/>
    </location>
</feature>
<feature type="transmembrane region" description="Helical" evidence="2">
    <location>
        <begin position="20"/>
        <end position="41"/>
    </location>
</feature>
<evidence type="ECO:0000256" key="2">
    <source>
        <dbReference type="SAM" id="Phobius"/>
    </source>
</evidence>
<dbReference type="Proteomes" id="UP000654913">
    <property type="component" value="Chromosome 1"/>
</dbReference>
<feature type="transmembrane region" description="Helical" evidence="2">
    <location>
        <begin position="209"/>
        <end position="230"/>
    </location>
</feature>
<gene>
    <name evidence="4" type="ORF">APUU_10472S</name>
</gene>
<sequence length="403" mass="44025">MANPPPKGPFQVISGDNRGPLITLVSVSFLIVAIIFVFAKVGSAVYFKQRRTALNTPVWIALIIAIIQVVVLQKAVDNGLGRHHVRLDGEAFETASKFAFAAQMLLILVLSLSKLSTILLVWKLTPNNSLRRTCTITAGIILAWTVFSIFAIAFQCQTPKPWLYTPGRCAGDGALFYPIGVLNILTELILLGLPFVMMRSVQMALSKRVKILGSFSTRLGVVGLAIAHVALLPSFTHSKDVSWDSVTWQITGQAMMLTSIIIACVPTLYHIFAGLHSGLTTTQIPDGVELNRTKTSASAYIHQTSSSSGSKSRSRGRSRDRDGRRRRESLFNPVDSAVVTEISSLPNSRNHNRSRNGDYGGRRSSSSDGNESTRYLTQEGKQGGVMRTVDITVEVEEDHRGSL</sequence>
<dbReference type="OrthoDB" id="3918601at2759"/>
<keyword evidence="5" id="KW-1185">Reference proteome</keyword>
<evidence type="ECO:0000256" key="1">
    <source>
        <dbReference type="SAM" id="MobiDB-lite"/>
    </source>
</evidence>
<dbReference type="GeneID" id="64967649"/>
<dbReference type="PANTHER" id="PTHR38794">
    <property type="entry name" value="INTEGRAL MEMBRANE PROTEIN"/>
    <property type="match status" value="1"/>
</dbReference>
<feature type="transmembrane region" description="Helical" evidence="2">
    <location>
        <begin position="250"/>
        <end position="272"/>
    </location>
</feature>
<dbReference type="KEGG" id="apuu:APUU_10472S"/>
<name>A0A7R7XAC2_9EURO</name>
<feature type="compositionally biased region" description="Basic and acidic residues" evidence="1">
    <location>
        <begin position="317"/>
        <end position="329"/>
    </location>
</feature>
<proteinExistence type="predicted"/>
<dbReference type="RefSeq" id="XP_041549838.1">
    <property type="nucleotide sequence ID" value="XM_041701174.1"/>
</dbReference>
<feature type="domain" description="Rhodopsin" evidence="3">
    <location>
        <begin position="58"/>
        <end position="272"/>
    </location>
</feature>
<evidence type="ECO:0000313" key="5">
    <source>
        <dbReference type="Proteomes" id="UP000654913"/>
    </source>
</evidence>
<feature type="transmembrane region" description="Helical" evidence="2">
    <location>
        <begin position="98"/>
        <end position="122"/>
    </location>
</feature>
<keyword evidence="2" id="KW-1133">Transmembrane helix</keyword>
<reference evidence="4" key="1">
    <citation type="submission" date="2021-01" db="EMBL/GenBank/DDBJ databases">
        <authorList>
            <consortium name="Aspergillus puulaauensis MK2 genome sequencing consortium"/>
            <person name="Kazuki M."/>
            <person name="Futagami T."/>
        </authorList>
    </citation>
    <scope>NUCLEOTIDE SEQUENCE</scope>
    <source>
        <strain evidence="4">MK2</strain>
    </source>
</reference>
<keyword evidence="2" id="KW-0472">Membrane</keyword>
<dbReference type="EMBL" id="AP024443">
    <property type="protein sequence ID" value="BCS17644.1"/>
    <property type="molecule type" value="Genomic_DNA"/>
</dbReference>
<dbReference type="AlphaFoldDB" id="A0A7R7XAC2"/>
<dbReference type="PANTHER" id="PTHR38794:SF3">
    <property type="entry name" value="INTEGRAL MEMBRANE PROTEIN"/>
    <property type="match status" value="1"/>
</dbReference>
<protein>
    <recommendedName>
        <fullName evidence="3">Rhodopsin domain-containing protein</fullName>
    </recommendedName>
</protein>
<feature type="region of interest" description="Disordered" evidence="1">
    <location>
        <begin position="299"/>
        <end position="388"/>
    </location>
</feature>
<dbReference type="InterPro" id="IPR049326">
    <property type="entry name" value="Rhodopsin_dom_fungi"/>
</dbReference>
<feature type="transmembrane region" description="Helical" evidence="2">
    <location>
        <begin position="134"/>
        <end position="154"/>
    </location>
</feature>
<evidence type="ECO:0000259" key="3">
    <source>
        <dbReference type="Pfam" id="PF20684"/>
    </source>
</evidence>
<evidence type="ECO:0000313" key="4">
    <source>
        <dbReference type="EMBL" id="BCS17644.1"/>
    </source>
</evidence>
<reference evidence="4" key="2">
    <citation type="submission" date="2021-02" db="EMBL/GenBank/DDBJ databases">
        <title>Aspergillus puulaauensis MK2 genome sequence.</title>
        <authorList>
            <person name="Futagami T."/>
            <person name="Mori K."/>
            <person name="Kadooka C."/>
            <person name="Tanaka T."/>
        </authorList>
    </citation>
    <scope>NUCLEOTIDE SEQUENCE</scope>
    <source>
        <strain evidence="4">MK2</strain>
    </source>
</reference>
<feature type="transmembrane region" description="Helical" evidence="2">
    <location>
        <begin position="53"/>
        <end position="72"/>
    </location>
</feature>
<dbReference type="Pfam" id="PF20684">
    <property type="entry name" value="Fung_rhodopsin"/>
    <property type="match status" value="1"/>
</dbReference>
<accession>A0A7R7XAC2</accession>